<accession>A0A398CRQ1</accession>
<dbReference type="Pfam" id="PF00196">
    <property type="entry name" value="GerE"/>
    <property type="match status" value="1"/>
</dbReference>
<dbReference type="SUPFAM" id="SSF46894">
    <property type="entry name" value="C-terminal effector domain of the bipartite response regulators"/>
    <property type="match status" value="1"/>
</dbReference>
<dbReference type="PRINTS" id="PR00038">
    <property type="entry name" value="HTHLUXR"/>
</dbReference>
<dbReference type="InterPro" id="IPR000792">
    <property type="entry name" value="Tscrpt_reg_LuxR_C"/>
</dbReference>
<reference evidence="5 6" key="1">
    <citation type="submission" date="2018-09" db="EMBL/GenBank/DDBJ databases">
        <title>Cohnella cavernae sp. nov., isolated from a karst cave.</title>
        <authorList>
            <person name="Zhu H."/>
        </authorList>
    </citation>
    <scope>NUCLEOTIDE SEQUENCE [LARGE SCALE GENOMIC DNA]</scope>
    <source>
        <strain evidence="5 6">K2E09-144</strain>
    </source>
</reference>
<organism evidence="5 6">
    <name type="scientific">Cohnella faecalis</name>
    <dbReference type="NCBI Taxonomy" id="2315694"/>
    <lineage>
        <taxon>Bacteria</taxon>
        <taxon>Bacillati</taxon>
        <taxon>Bacillota</taxon>
        <taxon>Bacilli</taxon>
        <taxon>Bacillales</taxon>
        <taxon>Paenibacillaceae</taxon>
        <taxon>Cohnella</taxon>
    </lineage>
</organism>
<gene>
    <name evidence="5" type="ORF">D3H35_01550</name>
</gene>
<comment type="caution">
    <text evidence="5">The sequence shown here is derived from an EMBL/GenBank/DDBJ whole genome shotgun (WGS) entry which is preliminary data.</text>
</comment>
<feature type="domain" description="HTH luxR-type" evidence="4">
    <location>
        <begin position="15"/>
        <end position="80"/>
    </location>
</feature>
<dbReference type="OrthoDB" id="2646391at2"/>
<sequence>MQSAESKVNYSFILAQSKPYLLSPRETQIVYLLMQGQSCTQIAICLDISSNTVRTLVKRVYLKMNVSSKTAMIIKILESNE</sequence>
<keyword evidence="1" id="KW-0805">Transcription regulation</keyword>
<dbReference type="PROSITE" id="PS50043">
    <property type="entry name" value="HTH_LUXR_2"/>
    <property type="match status" value="1"/>
</dbReference>
<evidence type="ECO:0000256" key="2">
    <source>
        <dbReference type="ARBA" id="ARBA00023125"/>
    </source>
</evidence>
<dbReference type="AlphaFoldDB" id="A0A398CRQ1"/>
<dbReference type="Gene3D" id="1.10.10.10">
    <property type="entry name" value="Winged helix-like DNA-binding domain superfamily/Winged helix DNA-binding domain"/>
    <property type="match status" value="1"/>
</dbReference>
<evidence type="ECO:0000313" key="6">
    <source>
        <dbReference type="Proteomes" id="UP000266340"/>
    </source>
</evidence>
<dbReference type="Proteomes" id="UP000266340">
    <property type="component" value="Unassembled WGS sequence"/>
</dbReference>
<evidence type="ECO:0000259" key="4">
    <source>
        <dbReference type="PROSITE" id="PS50043"/>
    </source>
</evidence>
<evidence type="ECO:0000313" key="5">
    <source>
        <dbReference type="EMBL" id="RIE05233.1"/>
    </source>
</evidence>
<dbReference type="InterPro" id="IPR036388">
    <property type="entry name" value="WH-like_DNA-bd_sf"/>
</dbReference>
<dbReference type="PANTHER" id="PTHR44688">
    <property type="entry name" value="DNA-BINDING TRANSCRIPTIONAL ACTIVATOR DEVR_DOSR"/>
    <property type="match status" value="1"/>
</dbReference>
<dbReference type="PANTHER" id="PTHR44688:SF16">
    <property type="entry name" value="DNA-BINDING TRANSCRIPTIONAL ACTIVATOR DEVR_DOSR"/>
    <property type="match status" value="1"/>
</dbReference>
<dbReference type="GO" id="GO:0003677">
    <property type="term" value="F:DNA binding"/>
    <property type="evidence" value="ECO:0007669"/>
    <property type="project" value="UniProtKB-KW"/>
</dbReference>
<protein>
    <submittedName>
        <fullName evidence="5">LuxR family transcriptional regulator</fullName>
    </submittedName>
</protein>
<dbReference type="GO" id="GO:0006355">
    <property type="term" value="P:regulation of DNA-templated transcription"/>
    <property type="evidence" value="ECO:0007669"/>
    <property type="project" value="InterPro"/>
</dbReference>
<evidence type="ECO:0000256" key="1">
    <source>
        <dbReference type="ARBA" id="ARBA00023015"/>
    </source>
</evidence>
<dbReference type="InterPro" id="IPR016032">
    <property type="entry name" value="Sig_transdc_resp-reg_C-effctor"/>
</dbReference>
<keyword evidence="6" id="KW-1185">Reference proteome</keyword>
<evidence type="ECO:0000256" key="3">
    <source>
        <dbReference type="ARBA" id="ARBA00023163"/>
    </source>
</evidence>
<keyword evidence="2" id="KW-0238">DNA-binding</keyword>
<dbReference type="SMART" id="SM00421">
    <property type="entry name" value="HTH_LUXR"/>
    <property type="match status" value="1"/>
</dbReference>
<dbReference type="RefSeq" id="WP_119147465.1">
    <property type="nucleotide sequence ID" value="NZ_JBHSOV010000005.1"/>
</dbReference>
<dbReference type="CDD" id="cd06170">
    <property type="entry name" value="LuxR_C_like"/>
    <property type="match status" value="1"/>
</dbReference>
<proteinExistence type="predicted"/>
<name>A0A398CRQ1_9BACL</name>
<keyword evidence="3" id="KW-0804">Transcription</keyword>
<dbReference type="EMBL" id="QXJM01000014">
    <property type="protein sequence ID" value="RIE05233.1"/>
    <property type="molecule type" value="Genomic_DNA"/>
</dbReference>